<protein>
    <recommendedName>
        <fullName evidence="8">RNA polymerase ECF-type sigma factor</fullName>
    </recommendedName>
</protein>
<evidence type="ECO:0000256" key="2">
    <source>
        <dbReference type="ARBA" id="ARBA00023015"/>
    </source>
</evidence>
<dbReference type="GO" id="GO:0006352">
    <property type="term" value="P:DNA-templated transcription initiation"/>
    <property type="evidence" value="ECO:0007669"/>
    <property type="project" value="InterPro"/>
</dbReference>
<dbReference type="InterPro" id="IPR039425">
    <property type="entry name" value="RNA_pol_sigma-70-like"/>
</dbReference>
<keyword evidence="2" id="KW-0805">Transcription regulation</keyword>
<sequence>MDDAANVEFLKKIADGNEAAMHDFFKVFAPIVYAFALNRLSEGADAADVVNDVMLQVWKNAHQFEARSKVKTWVLGIANFKILDVFRKRGRVQLDELDDQIADDVLETGFSEIALEQDAKSIKHCMEKLSQNHRQVVHLAFFEDMAYPEIAETIDCPTGTVKTRMMHAKNNLKRCLQALQAA</sequence>
<dbReference type="GO" id="GO:0003677">
    <property type="term" value="F:DNA binding"/>
    <property type="evidence" value="ECO:0007669"/>
    <property type="project" value="InterPro"/>
</dbReference>
<feature type="domain" description="RNA polymerase sigma factor 70 region 4 type 2" evidence="6">
    <location>
        <begin position="121"/>
        <end position="171"/>
    </location>
</feature>
<evidence type="ECO:0008006" key="8">
    <source>
        <dbReference type="Google" id="ProtNLM"/>
    </source>
</evidence>
<keyword evidence="4" id="KW-0804">Transcription</keyword>
<reference evidence="7" key="1">
    <citation type="submission" date="2018-06" db="EMBL/GenBank/DDBJ databases">
        <authorList>
            <person name="Zhirakovskaya E."/>
        </authorList>
    </citation>
    <scope>NUCLEOTIDE SEQUENCE</scope>
</reference>
<dbReference type="Gene3D" id="1.10.10.10">
    <property type="entry name" value="Winged helix-like DNA-binding domain superfamily/Winged helix DNA-binding domain"/>
    <property type="match status" value="1"/>
</dbReference>
<dbReference type="PANTHER" id="PTHR43133">
    <property type="entry name" value="RNA POLYMERASE ECF-TYPE SIGMA FACTO"/>
    <property type="match status" value="1"/>
</dbReference>
<dbReference type="SUPFAM" id="SSF88659">
    <property type="entry name" value="Sigma3 and sigma4 domains of RNA polymerase sigma factors"/>
    <property type="match status" value="1"/>
</dbReference>
<dbReference type="AlphaFoldDB" id="A0A3B1AYB7"/>
<accession>A0A3B1AYB7</accession>
<name>A0A3B1AYB7_9ZZZZ</name>
<evidence type="ECO:0000259" key="5">
    <source>
        <dbReference type="Pfam" id="PF04542"/>
    </source>
</evidence>
<dbReference type="Gene3D" id="1.10.1740.10">
    <property type="match status" value="1"/>
</dbReference>
<dbReference type="CDD" id="cd06171">
    <property type="entry name" value="Sigma70_r4"/>
    <property type="match status" value="1"/>
</dbReference>
<evidence type="ECO:0000259" key="6">
    <source>
        <dbReference type="Pfam" id="PF08281"/>
    </source>
</evidence>
<organism evidence="7">
    <name type="scientific">hydrothermal vent metagenome</name>
    <dbReference type="NCBI Taxonomy" id="652676"/>
    <lineage>
        <taxon>unclassified sequences</taxon>
        <taxon>metagenomes</taxon>
        <taxon>ecological metagenomes</taxon>
    </lineage>
</organism>
<dbReference type="PANTHER" id="PTHR43133:SF32">
    <property type="entry name" value="BLR3042 PROTEIN"/>
    <property type="match status" value="1"/>
</dbReference>
<evidence type="ECO:0000256" key="4">
    <source>
        <dbReference type="ARBA" id="ARBA00023163"/>
    </source>
</evidence>
<dbReference type="InterPro" id="IPR036388">
    <property type="entry name" value="WH-like_DNA-bd_sf"/>
</dbReference>
<dbReference type="Pfam" id="PF08281">
    <property type="entry name" value="Sigma70_r4_2"/>
    <property type="match status" value="1"/>
</dbReference>
<gene>
    <name evidence="7" type="ORF">MNBD_GAMMA21-2899</name>
</gene>
<evidence type="ECO:0000256" key="3">
    <source>
        <dbReference type="ARBA" id="ARBA00023082"/>
    </source>
</evidence>
<dbReference type="Pfam" id="PF04542">
    <property type="entry name" value="Sigma70_r2"/>
    <property type="match status" value="1"/>
</dbReference>
<proteinExistence type="inferred from homology"/>
<feature type="domain" description="RNA polymerase sigma-70 region 2" evidence="5">
    <location>
        <begin position="26"/>
        <end position="91"/>
    </location>
</feature>
<dbReference type="InterPro" id="IPR014284">
    <property type="entry name" value="RNA_pol_sigma-70_dom"/>
</dbReference>
<dbReference type="NCBIfam" id="TIGR02937">
    <property type="entry name" value="sigma70-ECF"/>
    <property type="match status" value="1"/>
</dbReference>
<comment type="similarity">
    <text evidence="1">Belongs to the sigma-70 factor family. ECF subfamily.</text>
</comment>
<dbReference type="InterPro" id="IPR013324">
    <property type="entry name" value="RNA_pol_sigma_r3/r4-like"/>
</dbReference>
<dbReference type="GO" id="GO:0016987">
    <property type="term" value="F:sigma factor activity"/>
    <property type="evidence" value="ECO:0007669"/>
    <property type="project" value="UniProtKB-KW"/>
</dbReference>
<evidence type="ECO:0000313" key="7">
    <source>
        <dbReference type="EMBL" id="VAW97806.1"/>
    </source>
</evidence>
<evidence type="ECO:0000256" key="1">
    <source>
        <dbReference type="ARBA" id="ARBA00010641"/>
    </source>
</evidence>
<dbReference type="InterPro" id="IPR013325">
    <property type="entry name" value="RNA_pol_sigma_r2"/>
</dbReference>
<dbReference type="InterPro" id="IPR007627">
    <property type="entry name" value="RNA_pol_sigma70_r2"/>
</dbReference>
<keyword evidence="3" id="KW-0731">Sigma factor</keyword>
<dbReference type="EMBL" id="UOFR01000055">
    <property type="protein sequence ID" value="VAW97806.1"/>
    <property type="molecule type" value="Genomic_DNA"/>
</dbReference>
<dbReference type="SUPFAM" id="SSF88946">
    <property type="entry name" value="Sigma2 domain of RNA polymerase sigma factors"/>
    <property type="match status" value="1"/>
</dbReference>
<dbReference type="InterPro" id="IPR013249">
    <property type="entry name" value="RNA_pol_sigma70_r4_t2"/>
</dbReference>